<dbReference type="PIRSF" id="PIRSF021700">
    <property type="entry name" value="3_dmu_93_MTrfase"/>
    <property type="match status" value="1"/>
</dbReference>
<dbReference type="InterPro" id="IPR029068">
    <property type="entry name" value="Glyas_Bleomycin-R_OHBP_Dase"/>
</dbReference>
<dbReference type="InterPro" id="IPR009725">
    <property type="entry name" value="3_dmu_93_MTrfase"/>
</dbReference>
<dbReference type="RefSeq" id="WP_344305929.1">
    <property type="nucleotide sequence ID" value="NZ_BAAANO010000002.1"/>
</dbReference>
<dbReference type="PANTHER" id="PTHR33990:SF4">
    <property type="entry name" value="PHNB-LIKE DOMAIN-CONTAINING PROTEIN"/>
    <property type="match status" value="1"/>
</dbReference>
<proteinExistence type="predicted"/>
<accession>A0ABP5EFP0</accession>
<protein>
    <submittedName>
        <fullName evidence="2">VOC family protein</fullName>
    </submittedName>
</protein>
<dbReference type="Gene3D" id="3.30.720.110">
    <property type="match status" value="1"/>
</dbReference>
<organism evidence="2 3">
    <name type="scientific">Brevibacterium samyangense</name>
    <dbReference type="NCBI Taxonomy" id="366888"/>
    <lineage>
        <taxon>Bacteria</taxon>
        <taxon>Bacillati</taxon>
        <taxon>Actinomycetota</taxon>
        <taxon>Actinomycetes</taxon>
        <taxon>Micrococcales</taxon>
        <taxon>Brevibacteriaceae</taxon>
        <taxon>Brevibacterium</taxon>
    </lineage>
</organism>
<gene>
    <name evidence="2" type="ORF">GCM10009755_00920</name>
</gene>
<dbReference type="SUPFAM" id="SSF54593">
    <property type="entry name" value="Glyoxalase/Bleomycin resistance protein/Dihydroxybiphenyl dioxygenase"/>
    <property type="match status" value="1"/>
</dbReference>
<reference evidence="3" key="1">
    <citation type="journal article" date="2019" name="Int. J. Syst. Evol. Microbiol.">
        <title>The Global Catalogue of Microorganisms (GCM) 10K type strain sequencing project: providing services to taxonomists for standard genome sequencing and annotation.</title>
        <authorList>
            <consortium name="The Broad Institute Genomics Platform"/>
            <consortium name="The Broad Institute Genome Sequencing Center for Infectious Disease"/>
            <person name="Wu L."/>
            <person name="Ma J."/>
        </authorList>
    </citation>
    <scope>NUCLEOTIDE SEQUENCE [LARGE SCALE GENOMIC DNA]</scope>
    <source>
        <strain evidence="3">JCM 14546</strain>
    </source>
</reference>
<feature type="domain" description="PhnB-like" evidence="1">
    <location>
        <begin position="5"/>
        <end position="142"/>
    </location>
</feature>
<dbReference type="InterPro" id="IPR028973">
    <property type="entry name" value="PhnB-like"/>
</dbReference>
<keyword evidence="3" id="KW-1185">Reference proteome</keyword>
<comment type="caution">
    <text evidence="2">The sequence shown here is derived from an EMBL/GenBank/DDBJ whole genome shotgun (WGS) entry which is preliminary data.</text>
</comment>
<evidence type="ECO:0000259" key="1">
    <source>
        <dbReference type="Pfam" id="PF06983"/>
    </source>
</evidence>
<sequence length="148" mass="16152">MTATATPFLMFEGAAEEAMTFYTSLFADGEILSIERHTKESAGNLEPGQEIPEGMNDVAGKVLQGAFRVAGQRFYVSDSFVQHGFTFTPSISVFVELDEEAEVDRIANALAEGGQFLMPLGDYGFSSRFAWAQDRFGITWQVSLTSAA</sequence>
<dbReference type="Gene3D" id="3.30.720.100">
    <property type="match status" value="1"/>
</dbReference>
<evidence type="ECO:0000313" key="2">
    <source>
        <dbReference type="EMBL" id="GAA1997647.1"/>
    </source>
</evidence>
<dbReference type="Proteomes" id="UP001500755">
    <property type="component" value="Unassembled WGS sequence"/>
</dbReference>
<evidence type="ECO:0000313" key="3">
    <source>
        <dbReference type="Proteomes" id="UP001500755"/>
    </source>
</evidence>
<dbReference type="PANTHER" id="PTHR33990">
    <property type="entry name" value="PROTEIN YJDN-RELATED"/>
    <property type="match status" value="1"/>
</dbReference>
<dbReference type="CDD" id="cd06588">
    <property type="entry name" value="PhnB_like"/>
    <property type="match status" value="1"/>
</dbReference>
<name>A0ABP5EFP0_9MICO</name>
<dbReference type="EMBL" id="BAAANO010000002">
    <property type="protein sequence ID" value="GAA1997647.1"/>
    <property type="molecule type" value="Genomic_DNA"/>
</dbReference>
<dbReference type="Pfam" id="PF06983">
    <property type="entry name" value="3-dmu-9_3-mt"/>
    <property type="match status" value="1"/>
</dbReference>